<dbReference type="PROSITE" id="PS50003">
    <property type="entry name" value="PH_DOMAIN"/>
    <property type="match status" value="1"/>
</dbReference>
<feature type="compositionally biased region" description="Polar residues" evidence="3">
    <location>
        <begin position="40"/>
        <end position="49"/>
    </location>
</feature>
<dbReference type="SMART" id="SM00233">
    <property type="entry name" value="PH"/>
    <property type="match status" value="1"/>
</dbReference>
<dbReference type="GO" id="GO:0045595">
    <property type="term" value="P:regulation of cell differentiation"/>
    <property type="evidence" value="ECO:0007669"/>
    <property type="project" value="TreeGrafter"/>
</dbReference>
<dbReference type="InterPro" id="IPR001849">
    <property type="entry name" value="PH_domain"/>
</dbReference>
<name>A0A0R3T6Q0_RODNA</name>
<dbReference type="InterPro" id="IPR039680">
    <property type="entry name" value="PLEKHB1/2"/>
</dbReference>
<sequence length="251" mass="27715">LVRCVDCNFCCHEKCAPIVRKDCRGRPPSMNGSVRHRNHTGVTNTNLPGTGSIRPWNRPRARTEDRNLHESSTEPESLAVPTPYRFKANGLSSSGASSLYDVTGASNGKKNGGDFSSHSIASSATNSPQVTRGTINAISATQGGSIAFCGELYKLSSRKVLASWKSRFFVLDTEHHQMRYYDTPQDEVPRGCIDLQDVRAVRLLKNTTSVPRRFQDSCTFEIDTTARQFRFAADNAKAASAWVERLQSTII</sequence>
<dbReference type="AlphaFoldDB" id="A0A0R3T6Q0"/>
<keyword evidence="2" id="KW-0472">Membrane</keyword>
<evidence type="ECO:0000259" key="4">
    <source>
        <dbReference type="PROSITE" id="PS50003"/>
    </source>
</evidence>
<dbReference type="STRING" id="102285.A0A0R3T6Q0"/>
<dbReference type="Pfam" id="PF00169">
    <property type="entry name" value="PH"/>
    <property type="match status" value="1"/>
</dbReference>
<reference evidence="6" key="1">
    <citation type="submission" date="2017-02" db="UniProtKB">
        <authorList>
            <consortium name="WormBaseParasite"/>
        </authorList>
    </citation>
    <scope>IDENTIFICATION</scope>
</reference>
<evidence type="ECO:0000256" key="1">
    <source>
        <dbReference type="ARBA" id="ARBA00004370"/>
    </source>
</evidence>
<protein>
    <submittedName>
        <fullName evidence="6">PH domain-containing protein</fullName>
    </submittedName>
</protein>
<evidence type="ECO:0000259" key="5">
    <source>
        <dbReference type="PROSITE" id="PS50081"/>
    </source>
</evidence>
<dbReference type="Gene3D" id="2.30.29.30">
    <property type="entry name" value="Pleckstrin-homology domain (PH domain)/Phosphotyrosine-binding domain (PTB)"/>
    <property type="match status" value="1"/>
</dbReference>
<dbReference type="InterPro" id="IPR002219">
    <property type="entry name" value="PKC_DAG/PE"/>
</dbReference>
<organism evidence="6">
    <name type="scientific">Rodentolepis nana</name>
    <name type="common">Dwarf tapeworm</name>
    <name type="synonym">Hymenolepis nana</name>
    <dbReference type="NCBI Taxonomy" id="102285"/>
    <lineage>
        <taxon>Eukaryota</taxon>
        <taxon>Metazoa</taxon>
        <taxon>Spiralia</taxon>
        <taxon>Lophotrochozoa</taxon>
        <taxon>Platyhelminthes</taxon>
        <taxon>Cestoda</taxon>
        <taxon>Eucestoda</taxon>
        <taxon>Cyclophyllidea</taxon>
        <taxon>Hymenolepididae</taxon>
        <taxon>Rodentolepis</taxon>
    </lineage>
</organism>
<evidence type="ECO:0000256" key="3">
    <source>
        <dbReference type="SAM" id="MobiDB-lite"/>
    </source>
</evidence>
<evidence type="ECO:0000256" key="2">
    <source>
        <dbReference type="ARBA" id="ARBA00023136"/>
    </source>
</evidence>
<feature type="compositionally biased region" description="Basic and acidic residues" evidence="3">
    <location>
        <begin position="61"/>
        <end position="72"/>
    </location>
</feature>
<evidence type="ECO:0000313" key="6">
    <source>
        <dbReference type="WBParaSite" id="HNAJ_0000273801-mRNA-1"/>
    </source>
</evidence>
<dbReference type="PANTHER" id="PTHR14309">
    <property type="entry name" value="EXPRESSED PROTEIN"/>
    <property type="match status" value="1"/>
</dbReference>
<dbReference type="WBParaSite" id="HNAJ_0000273801-mRNA-1">
    <property type="protein sequence ID" value="HNAJ_0000273801-mRNA-1"/>
    <property type="gene ID" value="HNAJ_0000273801"/>
</dbReference>
<comment type="subcellular location">
    <subcellularLocation>
        <location evidence="1">Membrane</location>
    </subcellularLocation>
</comment>
<dbReference type="PANTHER" id="PTHR14309:SF10">
    <property type="entry name" value="PH DOMAIN-CONTAINING PROTEIN"/>
    <property type="match status" value="1"/>
</dbReference>
<feature type="domain" description="Phorbol-ester/DAG-type" evidence="5">
    <location>
        <begin position="1"/>
        <end position="23"/>
    </location>
</feature>
<feature type="domain" description="PH" evidence="4">
    <location>
        <begin position="145"/>
        <end position="251"/>
    </location>
</feature>
<accession>A0A0R3T6Q0</accession>
<feature type="region of interest" description="Disordered" evidence="3">
    <location>
        <begin position="30"/>
        <end position="83"/>
    </location>
</feature>
<dbReference type="SUPFAM" id="SSF50729">
    <property type="entry name" value="PH domain-like"/>
    <property type="match status" value="1"/>
</dbReference>
<dbReference type="InterPro" id="IPR011993">
    <property type="entry name" value="PH-like_dom_sf"/>
</dbReference>
<dbReference type="PROSITE" id="PS50081">
    <property type="entry name" value="ZF_DAG_PE_2"/>
    <property type="match status" value="1"/>
</dbReference>
<dbReference type="GO" id="GO:0016020">
    <property type="term" value="C:membrane"/>
    <property type="evidence" value="ECO:0007669"/>
    <property type="project" value="UniProtKB-SubCell"/>
</dbReference>
<proteinExistence type="predicted"/>